<dbReference type="AlphaFoldDB" id="A0AAD2EB85"/>
<protein>
    <submittedName>
        <fullName evidence="2">Uncharacterized protein</fullName>
    </submittedName>
</protein>
<feature type="compositionally biased region" description="Polar residues" evidence="1">
    <location>
        <begin position="226"/>
        <end position="247"/>
    </location>
</feature>
<feature type="compositionally biased region" description="Low complexity" evidence="1">
    <location>
        <begin position="171"/>
        <end position="186"/>
    </location>
</feature>
<dbReference type="EMBL" id="OU503055">
    <property type="protein sequence ID" value="CAI9784224.1"/>
    <property type="molecule type" value="Genomic_DNA"/>
</dbReference>
<feature type="region of interest" description="Disordered" evidence="1">
    <location>
        <begin position="1"/>
        <end position="196"/>
    </location>
</feature>
<accession>A0AAD2EB85</accession>
<feature type="compositionally biased region" description="Basic and acidic residues" evidence="1">
    <location>
        <begin position="263"/>
        <end position="281"/>
    </location>
</feature>
<dbReference type="Proteomes" id="UP000834106">
    <property type="component" value="Chromosome 20"/>
</dbReference>
<evidence type="ECO:0000256" key="1">
    <source>
        <dbReference type="SAM" id="MobiDB-lite"/>
    </source>
</evidence>
<feature type="region of interest" description="Disordered" evidence="1">
    <location>
        <begin position="261"/>
        <end position="323"/>
    </location>
</feature>
<evidence type="ECO:0000313" key="3">
    <source>
        <dbReference type="Proteomes" id="UP000834106"/>
    </source>
</evidence>
<name>A0AAD2EB85_9LAMI</name>
<feature type="compositionally biased region" description="Basic residues" evidence="1">
    <location>
        <begin position="114"/>
        <end position="128"/>
    </location>
</feature>
<organism evidence="2 3">
    <name type="scientific">Fraxinus pennsylvanica</name>
    <dbReference type="NCBI Taxonomy" id="56036"/>
    <lineage>
        <taxon>Eukaryota</taxon>
        <taxon>Viridiplantae</taxon>
        <taxon>Streptophyta</taxon>
        <taxon>Embryophyta</taxon>
        <taxon>Tracheophyta</taxon>
        <taxon>Spermatophyta</taxon>
        <taxon>Magnoliopsida</taxon>
        <taxon>eudicotyledons</taxon>
        <taxon>Gunneridae</taxon>
        <taxon>Pentapetalae</taxon>
        <taxon>asterids</taxon>
        <taxon>lamiids</taxon>
        <taxon>Lamiales</taxon>
        <taxon>Oleaceae</taxon>
        <taxon>Oleeae</taxon>
        <taxon>Fraxinus</taxon>
    </lineage>
</organism>
<dbReference type="PANTHER" id="PTHR36808:SF1">
    <property type="entry name" value="TRANSCRIPTIONAL REGULATOR ATRX-LIKE PROTEIN"/>
    <property type="match status" value="1"/>
</dbReference>
<evidence type="ECO:0000313" key="2">
    <source>
        <dbReference type="EMBL" id="CAI9784224.1"/>
    </source>
</evidence>
<proteinExistence type="predicted"/>
<sequence>MKKKGDKNQNVMGGTGSSSKRKSSKKKSSKKYSQVSRKKTIRRNESKKRGRRHDSDDNSINSASISASSSEYGYKSKKSKYKKSRRDYSISSDDNSMSAASDSLSSLHNDYRSRKAKSGSQLRRKRARERSISPDRNKNSHDVKKRKISKRSHDVKPKKKSLKKSKKHMRVSSSSSDSQSFSTYRSRSSDRTTEIGNAKVMFDKEIERASGRDAVKVHRKCRVRSPSYSSCSRDNDHSVSQTEVMATANNSRRLRSVIVVVEQPHDKEENKWGPDPNKEEIVYNDFPSPRSIESDDVGHKGESDYDSPGESNKKSRLGTVKGEEVTERSFTVIEGSGQKNNTVDTKSNEVDSNTFEKKRITDVSVSVTDLGGDDQESILRQKALENLRKYRGGLQTCTTNQKIDNESDVNNFSSAVANIIQNKSTKQDSSNVVCLTRETDHSSTPTLKRNLSHHKEIKKDITGEPYVGFYPNVRTPRWVLFEWTG</sequence>
<feature type="compositionally biased region" description="Basic residues" evidence="1">
    <location>
        <begin position="75"/>
        <end position="85"/>
    </location>
</feature>
<feature type="compositionally biased region" description="Basic and acidic residues" evidence="1">
    <location>
        <begin position="129"/>
        <end position="142"/>
    </location>
</feature>
<reference evidence="2" key="1">
    <citation type="submission" date="2023-05" db="EMBL/GenBank/DDBJ databases">
        <authorList>
            <person name="Huff M."/>
        </authorList>
    </citation>
    <scope>NUCLEOTIDE SEQUENCE</scope>
</reference>
<feature type="region of interest" description="Disordered" evidence="1">
    <location>
        <begin position="211"/>
        <end position="247"/>
    </location>
</feature>
<feature type="compositionally biased region" description="Low complexity" evidence="1">
    <location>
        <begin position="89"/>
        <end position="108"/>
    </location>
</feature>
<feature type="compositionally biased region" description="Basic and acidic residues" evidence="1">
    <location>
        <begin position="292"/>
        <end position="303"/>
    </location>
</feature>
<dbReference type="PANTHER" id="PTHR36808">
    <property type="entry name" value="TRANSCRIPTIONAL REGULATOR ATRX-LIKE PROTEIN"/>
    <property type="match status" value="1"/>
</dbReference>
<feature type="compositionally biased region" description="Basic residues" evidence="1">
    <location>
        <begin position="19"/>
        <end position="52"/>
    </location>
</feature>
<feature type="compositionally biased region" description="Basic residues" evidence="1">
    <location>
        <begin position="156"/>
        <end position="170"/>
    </location>
</feature>
<keyword evidence="3" id="KW-1185">Reference proteome</keyword>
<feature type="compositionally biased region" description="Low complexity" evidence="1">
    <location>
        <begin position="58"/>
        <end position="73"/>
    </location>
</feature>
<gene>
    <name evidence="2" type="ORF">FPE_LOCUS31654</name>
</gene>